<dbReference type="EMBL" id="LWDG02000030">
    <property type="protein sequence ID" value="KAE8271022.1"/>
    <property type="molecule type" value="Genomic_DNA"/>
</dbReference>
<dbReference type="Pfam" id="PF13874">
    <property type="entry name" value="Nup54"/>
    <property type="match status" value="1"/>
</dbReference>
<evidence type="ECO:0000313" key="6">
    <source>
        <dbReference type="EMBL" id="KAE8271022.1"/>
    </source>
</evidence>
<dbReference type="Proteomes" id="UP000078113">
    <property type="component" value="Unassembled WGS sequence"/>
</dbReference>
<feature type="region of interest" description="Disordered" evidence="4">
    <location>
        <begin position="346"/>
        <end position="431"/>
    </location>
</feature>
<feature type="domain" description="Nucleoporin Nup54 alpha-helical" evidence="5">
    <location>
        <begin position="240"/>
        <end position="333"/>
    </location>
</feature>
<feature type="compositionally biased region" description="Gly residues" evidence="4">
    <location>
        <begin position="357"/>
        <end position="375"/>
    </location>
</feature>
<feature type="region of interest" description="Disordered" evidence="4">
    <location>
        <begin position="28"/>
        <end position="76"/>
    </location>
</feature>
<keyword evidence="7" id="KW-1185">Reference proteome</keyword>
<dbReference type="InterPro" id="IPR025712">
    <property type="entry name" value="Nup54_alpha-helical_dom"/>
</dbReference>
<dbReference type="GO" id="GO:0044613">
    <property type="term" value="C:nuclear pore central transport channel"/>
    <property type="evidence" value="ECO:0007669"/>
    <property type="project" value="TreeGrafter"/>
</dbReference>
<accession>A0A8X7NDR8</accession>
<dbReference type="InterPro" id="IPR024864">
    <property type="entry name" value="Nup54/Nup57/Nup44"/>
</dbReference>
<dbReference type="PANTHER" id="PTHR13000:SF0">
    <property type="entry name" value="NUCLEOPORIN P54"/>
    <property type="match status" value="1"/>
</dbReference>
<evidence type="ECO:0000256" key="4">
    <source>
        <dbReference type="SAM" id="MobiDB-lite"/>
    </source>
</evidence>
<dbReference type="PANTHER" id="PTHR13000">
    <property type="entry name" value="NUCLEOPORIN P54"/>
    <property type="match status" value="1"/>
</dbReference>
<proteinExistence type="predicted"/>
<feature type="compositionally biased region" description="Low complexity" evidence="4">
    <location>
        <begin position="43"/>
        <end position="76"/>
    </location>
</feature>
<protein>
    <recommendedName>
        <fullName evidence="5">Nucleoporin Nup54 alpha-helical domain-containing protein</fullName>
    </recommendedName>
</protein>
<feature type="compositionally biased region" description="Gly residues" evidence="4">
    <location>
        <begin position="403"/>
        <end position="418"/>
    </location>
</feature>
<keyword evidence="2" id="KW-0813">Transport</keyword>
<gene>
    <name evidence="6" type="ORF">A4X09_0g1321</name>
</gene>
<feature type="compositionally biased region" description="Low complexity" evidence="4">
    <location>
        <begin position="126"/>
        <end position="160"/>
    </location>
</feature>
<evidence type="ECO:0000256" key="1">
    <source>
        <dbReference type="ARBA" id="ARBA00004123"/>
    </source>
</evidence>
<dbReference type="GO" id="GO:0017056">
    <property type="term" value="F:structural constituent of nuclear pore"/>
    <property type="evidence" value="ECO:0007669"/>
    <property type="project" value="TreeGrafter"/>
</dbReference>
<feature type="compositionally biased region" description="Low complexity" evidence="4">
    <location>
        <begin position="104"/>
        <end position="118"/>
    </location>
</feature>
<comment type="caution">
    <text evidence="6">The sequence shown here is derived from an EMBL/GenBank/DDBJ whole genome shotgun (WGS) entry which is preliminary data.</text>
</comment>
<dbReference type="GO" id="GO:0036228">
    <property type="term" value="P:protein localization to nuclear inner membrane"/>
    <property type="evidence" value="ECO:0007669"/>
    <property type="project" value="TreeGrafter"/>
</dbReference>
<comment type="subcellular location">
    <subcellularLocation>
        <location evidence="1">Nucleus</location>
    </subcellularLocation>
</comment>
<evidence type="ECO:0000259" key="5">
    <source>
        <dbReference type="Pfam" id="PF13874"/>
    </source>
</evidence>
<sequence length="529" mass="52744">MAFTFGAPAASTATSTAAPAAAAFSFGAKPAATPSTGGTGLFGQPTSSQPASTSTTTTGSLFGAGSTASTAPAQPASSGFSLFGAKPATTSAPAGTLGTSLFGSTQPASAPAPAATTGGLFGGGASTSTSAAAQPASTSLFGQPQQQQQQQQTAQQQQQQAILSPSSQLRKLGSPLSPQLSYIYDSWNLSNPSTCSFLYYFYNNVGVDAVQALLAQVGGGGWGSMRMMEVLRRRDALGAVNDALWEAAVRGNPDPTRLVPVLAVGFPDLAKRRAAQQAESDRIASTLSACSKRTDELLKSHTLGNTARLESAQRRQVVLHARILGLARRYWRLLEGGKSGLVQGGFGGVPSSSSPSSGGGFGASTSGAGTGGAGAGAESAEWQRQDERTREVLEACNAIVNGSGPGSGSGSGSGGGGLEMSAWNGQGAGAGDGGPPLAAKLAELWPKVANLSARRAAKAAASGGGGGAGSAQQSGGGWAVVDQEGVEEVAQILASQQAGLAHLTQTLNQDRAIVSALGEMLKGVRIVAN</sequence>
<evidence type="ECO:0000256" key="3">
    <source>
        <dbReference type="ARBA" id="ARBA00023242"/>
    </source>
</evidence>
<name>A0A8X7NDR8_9BASI</name>
<feature type="region of interest" description="Disordered" evidence="4">
    <location>
        <begin position="104"/>
        <end position="164"/>
    </location>
</feature>
<organism evidence="6 7">
    <name type="scientific">Tilletia walkeri</name>
    <dbReference type="NCBI Taxonomy" id="117179"/>
    <lineage>
        <taxon>Eukaryota</taxon>
        <taxon>Fungi</taxon>
        <taxon>Dikarya</taxon>
        <taxon>Basidiomycota</taxon>
        <taxon>Ustilaginomycotina</taxon>
        <taxon>Exobasidiomycetes</taxon>
        <taxon>Tilletiales</taxon>
        <taxon>Tilletiaceae</taxon>
        <taxon>Tilletia</taxon>
    </lineage>
</organism>
<dbReference type="GO" id="GO:0006999">
    <property type="term" value="P:nuclear pore organization"/>
    <property type="evidence" value="ECO:0007669"/>
    <property type="project" value="TreeGrafter"/>
</dbReference>
<evidence type="ECO:0000313" key="7">
    <source>
        <dbReference type="Proteomes" id="UP000078113"/>
    </source>
</evidence>
<reference evidence="6" key="2">
    <citation type="journal article" date="2019" name="IMA Fungus">
        <title>Genome sequencing and comparison of five Tilletia species to identify candidate genes for the detection of regulated species infecting wheat.</title>
        <authorList>
            <person name="Nguyen H.D.T."/>
            <person name="Sultana T."/>
            <person name="Kesanakurti P."/>
            <person name="Hambleton S."/>
        </authorList>
    </citation>
    <scope>NUCLEOTIDE SEQUENCE</scope>
    <source>
        <strain evidence="6">DAOMC 236422</strain>
    </source>
</reference>
<dbReference type="AlphaFoldDB" id="A0A8X7NDR8"/>
<reference evidence="6" key="1">
    <citation type="submission" date="2016-04" db="EMBL/GenBank/DDBJ databases">
        <authorList>
            <person name="Nguyen H.D."/>
            <person name="Samba Siva P."/>
            <person name="Cullis J."/>
            <person name="Levesque C.A."/>
            <person name="Hambleton S."/>
        </authorList>
    </citation>
    <scope>NUCLEOTIDE SEQUENCE</scope>
    <source>
        <strain evidence="6">DAOMC 236422</strain>
    </source>
</reference>
<keyword evidence="3" id="KW-0539">Nucleus</keyword>
<evidence type="ECO:0000256" key="2">
    <source>
        <dbReference type="ARBA" id="ARBA00022448"/>
    </source>
</evidence>
<dbReference type="GO" id="GO:0006607">
    <property type="term" value="P:NLS-bearing protein import into nucleus"/>
    <property type="evidence" value="ECO:0007669"/>
    <property type="project" value="TreeGrafter"/>
</dbReference>
<feature type="compositionally biased region" description="Basic and acidic residues" evidence="4">
    <location>
        <begin position="381"/>
        <end position="393"/>
    </location>
</feature>